<dbReference type="GO" id="GO:0006612">
    <property type="term" value="P:protein targeting to membrane"/>
    <property type="evidence" value="ECO:0007669"/>
    <property type="project" value="TreeGrafter"/>
</dbReference>
<evidence type="ECO:0000259" key="9">
    <source>
        <dbReference type="Pfam" id="PF01529"/>
    </source>
</evidence>
<feature type="transmembrane region" description="Helical" evidence="7">
    <location>
        <begin position="136"/>
        <end position="158"/>
    </location>
</feature>
<evidence type="ECO:0000256" key="6">
    <source>
        <dbReference type="ARBA" id="ARBA00023315"/>
    </source>
</evidence>
<comment type="subcellular location">
    <subcellularLocation>
        <location evidence="1">Membrane</location>
        <topology evidence="1">Multi-pass membrane protein</topology>
    </subcellularLocation>
</comment>
<feature type="region of interest" description="Disordered" evidence="8">
    <location>
        <begin position="1"/>
        <end position="28"/>
    </location>
</feature>
<evidence type="ECO:0000256" key="4">
    <source>
        <dbReference type="ARBA" id="ARBA00022989"/>
    </source>
</evidence>
<keyword evidence="6 7" id="KW-0012">Acyltransferase</keyword>
<dbReference type="GO" id="GO:0016020">
    <property type="term" value="C:membrane"/>
    <property type="evidence" value="ECO:0007669"/>
    <property type="project" value="UniProtKB-SubCell"/>
</dbReference>
<evidence type="ECO:0000256" key="5">
    <source>
        <dbReference type="ARBA" id="ARBA00023136"/>
    </source>
</evidence>
<comment type="similarity">
    <text evidence="7">Belongs to the DHHC palmitoyltransferase family.</text>
</comment>
<accession>A0A0S4JAU7</accession>
<dbReference type="GO" id="GO:0005783">
    <property type="term" value="C:endoplasmic reticulum"/>
    <property type="evidence" value="ECO:0007669"/>
    <property type="project" value="TreeGrafter"/>
</dbReference>
<feature type="transmembrane region" description="Helical" evidence="7">
    <location>
        <begin position="164"/>
        <end position="183"/>
    </location>
</feature>
<evidence type="ECO:0000256" key="2">
    <source>
        <dbReference type="ARBA" id="ARBA00022679"/>
    </source>
</evidence>
<keyword evidence="5 7" id="KW-0472">Membrane</keyword>
<dbReference type="GO" id="GO:0019706">
    <property type="term" value="F:protein-cysteine S-palmitoyltransferase activity"/>
    <property type="evidence" value="ECO:0007669"/>
    <property type="project" value="UniProtKB-EC"/>
</dbReference>
<reference evidence="11" key="1">
    <citation type="submission" date="2015-09" db="EMBL/GenBank/DDBJ databases">
        <authorList>
            <consortium name="Pathogen Informatics"/>
        </authorList>
    </citation>
    <scope>NUCLEOTIDE SEQUENCE [LARGE SCALE GENOMIC DNA]</scope>
    <source>
        <strain evidence="11">Lake Konstanz</strain>
    </source>
</reference>
<feature type="transmembrane region" description="Helical" evidence="7">
    <location>
        <begin position="291"/>
        <end position="315"/>
    </location>
</feature>
<feature type="domain" description="Palmitoyltransferase DHHC" evidence="9">
    <location>
        <begin position="244"/>
        <end position="369"/>
    </location>
</feature>
<comment type="domain">
    <text evidence="7">The DHHC domain is required for palmitoyltransferase activity.</text>
</comment>
<evidence type="ECO:0000256" key="1">
    <source>
        <dbReference type="ARBA" id="ARBA00004141"/>
    </source>
</evidence>
<proteinExistence type="inferred from homology"/>
<dbReference type="OrthoDB" id="331948at2759"/>
<dbReference type="Pfam" id="PF01529">
    <property type="entry name" value="DHHC"/>
    <property type="match status" value="1"/>
</dbReference>
<dbReference type="InterPro" id="IPR001594">
    <property type="entry name" value="Palmitoyltrfase_DHHC"/>
</dbReference>
<comment type="catalytic activity">
    <reaction evidence="7">
        <text>L-cysteinyl-[protein] + hexadecanoyl-CoA = S-hexadecanoyl-L-cysteinyl-[protein] + CoA</text>
        <dbReference type="Rhea" id="RHEA:36683"/>
        <dbReference type="Rhea" id="RHEA-COMP:10131"/>
        <dbReference type="Rhea" id="RHEA-COMP:11032"/>
        <dbReference type="ChEBI" id="CHEBI:29950"/>
        <dbReference type="ChEBI" id="CHEBI:57287"/>
        <dbReference type="ChEBI" id="CHEBI:57379"/>
        <dbReference type="ChEBI" id="CHEBI:74151"/>
        <dbReference type="EC" id="2.3.1.225"/>
    </reaction>
</comment>
<dbReference type="EMBL" id="CYKH01001647">
    <property type="protein sequence ID" value="CUG88506.1"/>
    <property type="molecule type" value="Genomic_DNA"/>
</dbReference>
<evidence type="ECO:0000256" key="7">
    <source>
        <dbReference type="RuleBase" id="RU079119"/>
    </source>
</evidence>
<dbReference type="AlphaFoldDB" id="A0A0S4JAU7"/>
<gene>
    <name evidence="10" type="ORF">BSAL_15750</name>
</gene>
<evidence type="ECO:0000256" key="3">
    <source>
        <dbReference type="ARBA" id="ARBA00022692"/>
    </source>
</evidence>
<evidence type="ECO:0000256" key="8">
    <source>
        <dbReference type="SAM" id="MobiDB-lite"/>
    </source>
</evidence>
<sequence length="447" mass="49727">MQIPPSAFQSRAKGDPASAQHSHRRPRTVLSTLPVVGALMRRFSNALGMESISNRRSRLTAEGTTKHLGEWGVDRDGRHAELLHIEDKYGDDVKHVLTCPNGAVFVTMSWSPASKQFPIAMEDVQRHHRTIKMSTACFIGFVFLEMCALYLIFAYAGWWHLHPLQSIVLCLESVCANGLYVALGGGVAGLRRAVDPGYISPDGREVDVPLLRTLQPKWQAAACSPTSTRRDDDNEGGSSHSFLEPVMCRTCCRVRPIRAKHCHDCGRCVGRFDHHCHWLGTCVAGRNRLHFLLLIVAMLAAIGHGMLILLVSFFAGHGGSSAHQQPQCASFCQTVFVAVIIFGVFSFILVLFTSVMQLGAINENTSSYDLFYTKEKVLTIVHPHHQRRMNVNNAFQRRDGLGNVSMYFQQLTQPLSWDCINAGRELIPSSIASNDRDRQTIHVRAVV</sequence>
<keyword evidence="3 7" id="KW-0812">Transmembrane</keyword>
<dbReference type="Proteomes" id="UP000051952">
    <property type="component" value="Unassembled WGS sequence"/>
</dbReference>
<evidence type="ECO:0000313" key="10">
    <source>
        <dbReference type="EMBL" id="CUG88506.1"/>
    </source>
</evidence>
<dbReference type="GO" id="GO:0005794">
    <property type="term" value="C:Golgi apparatus"/>
    <property type="evidence" value="ECO:0007669"/>
    <property type="project" value="TreeGrafter"/>
</dbReference>
<dbReference type="InterPro" id="IPR039859">
    <property type="entry name" value="PFA4/ZDH16/20/ERF2-like"/>
</dbReference>
<evidence type="ECO:0000313" key="11">
    <source>
        <dbReference type="Proteomes" id="UP000051952"/>
    </source>
</evidence>
<dbReference type="VEuPathDB" id="TriTrypDB:BSAL_15750"/>
<keyword evidence="11" id="KW-1185">Reference proteome</keyword>
<protein>
    <recommendedName>
        <fullName evidence="7">Palmitoyltransferase</fullName>
        <ecNumber evidence="7">2.3.1.225</ecNumber>
    </recommendedName>
</protein>
<keyword evidence="2 7" id="KW-0808">Transferase</keyword>
<organism evidence="10 11">
    <name type="scientific">Bodo saltans</name>
    <name type="common">Flagellated protozoan</name>
    <dbReference type="NCBI Taxonomy" id="75058"/>
    <lineage>
        <taxon>Eukaryota</taxon>
        <taxon>Discoba</taxon>
        <taxon>Euglenozoa</taxon>
        <taxon>Kinetoplastea</taxon>
        <taxon>Metakinetoplastina</taxon>
        <taxon>Eubodonida</taxon>
        <taxon>Bodonidae</taxon>
        <taxon>Bodo</taxon>
    </lineage>
</organism>
<dbReference type="EC" id="2.3.1.225" evidence="7"/>
<name>A0A0S4JAU7_BODSA</name>
<feature type="transmembrane region" description="Helical" evidence="7">
    <location>
        <begin position="335"/>
        <end position="356"/>
    </location>
</feature>
<dbReference type="PANTHER" id="PTHR22883">
    <property type="entry name" value="ZINC FINGER DHHC DOMAIN CONTAINING PROTEIN"/>
    <property type="match status" value="1"/>
</dbReference>
<keyword evidence="4 7" id="KW-1133">Transmembrane helix</keyword>
<dbReference type="PROSITE" id="PS50216">
    <property type="entry name" value="DHHC"/>
    <property type="match status" value="1"/>
</dbReference>